<evidence type="ECO:0000313" key="11">
    <source>
        <dbReference type="EMBL" id="KAL2809397.1"/>
    </source>
</evidence>
<dbReference type="PROSITE" id="PS00107">
    <property type="entry name" value="PROTEIN_KINASE_ATP"/>
    <property type="match status" value="1"/>
</dbReference>
<evidence type="ECO:0000256" key="7">
    <source>
        <dbReference type="ARBA" id="ARBA00047899"/>
    </source>
</evidence>
<evidence type="ECO:0000313" key="12">
    <source>
        <dbReference type="Proteomes" id="UP001610334"/>
    </source>
</evidence>
<comment type="caution">
    <text evidence="11">The sequence shown here is derived from an EMBL/GenBank/DDBJ whole genome shotgun (WGS) entry which is preliminary data.</text>
</comment>
<feature type="domain" description="Protein kinase" evidence="10">
    <location>
        <begin position="70"/>
        <end position="409"/>
    </location>
</feature>
<comment type="catalytic activity">
    <reaction evidence="8">
        <text>L-seryl-[protein] + ATP = O-phospho-L-seryl-[protein] + ADP + H(+)</text>
        <dbReference type="Rhea" id="RHEA:17989"/>
        <dbReference type="Rhea" id="RHEA-COMP:9863"/>
        <dbReference type="Rhea" id="RHEA-COMP:11604"/>
        <dbReference type="ChEBI" id="CHEBI:15378"/>
        <dbReference type="ChEBI" id="CHEBI:29999"/>
        <dbReference type="ChEBI" id="CHEBI:30616"/>
        <dbReference type="ChEBI" id="CHEBI:83421"/>
        <dbReference type="ChEBI" id="CHEBI:456216"/>
        <dbReference type="EC" id="2.7.11.1"/>
    </reaction>
</comment>
<name>A0ABR4H3E9_9EURO</name>
<dbReference type="Gene3D" id="1.10.510.10">
    <property type="entry name" value="Transferase(Phosphotransferase) domain 1"/>
    <property type="match status" value="1"/>
</dbReference>
<dbReference type="EC" id="2.7.11.1" evidence="1"/>
<protein>
    <recommendedName>
        <fullName evidence="1">non-specific serine/threonine protein kinase</fullName>
        <ecNumber evidence="1">2.7.11.1</ecNumber>
    </recommendedName>
</protein>
<dbReference type="InterPro" id="IPR017441">
    <property type="entry name" value="Protein_kinase_ATP_BS"/>
</dbReference>
<dbReference type="InterPro" id="IPR051334">
    <property type="entry name" value="SRPK"/>
</dbReference>
<dbReference type="InterPro" id="IPR011009">
    <property type="entry name" value="Kinase-like_dom_sf"/>
</dbReference>
<comment type="catalytic activity">
    <reaction evidence="7">
        <text>L-threonyl-[protein] + ATP = O-phospho-L-threonyl-[protein] + ADP + H(+)</text>
        <dbReference type="Rhea" id="RHEA:46608"/>
        <dbReference type="Rhea" id="RHEA-COMP:11060"/>
        <dbReference type="Rhea" id="RHEA-COMP:11605"/>
        <dbReference type="ChEBI" id="CHEBI:15378"/>
        <dbReference type="ChEBI" id="CHEBI:30013"/>
        <dbReference type="ChEBI" id="CHEBI:30616"/>
        <dbReference type="ChEBI" id="CHEBI:61977"/>
        <dbReference type="ChEBI" id="CHEBI:456216"/>
        <dbReference type="EC" id="2.7.11.1"/>
    </reaction>
</comment>
<dbReference type="Proteomes" id="UP001610334">
    <property type="component" value="Unassembled WGS sequence"/>
</dbReference>
<dbReference type="SUPFAM" id="SSF56112">
    <property type="entry name" value="Protein kinase-like (PK-like)"/>
    <property type="match status" value="1"/>
</dbReference>
<keyword evidence="3" id="KW-0808">Transferase</keyword>
<evidence type="ECO:0000256" key="2">
    <source>
        <dbReference type="ARBA" id="ARBA00022527"/>
    </source>
</evidence>
<dbReference type="PANTHER" id="PTHR47634">
    <property type="entry name" value="PROTEIN KINASE DOMAIN-CONTAINING PROTEIN-RELATED"/>
    <property type="match status" value="1"/>
</dbReference>
<dbReference type="Gene3D" id="3.30.200.20">
    <property type="entry name" value="Phosphorylase Kinase, domain 1"/>
    <property type="match status" value="1"/>
</dbReference>
<dbReference type="PANTHER" id="PTHR47634:SF9">
    <property type="entry name" value="PROTEIN KINASE DOMAIN-CONTAINING PROTEIN-RELATED"/>
    <property type="match status" value="1"/>
</dbReference>
<organism evidence="11 12">
    <name type="scientific">Aspergillus granulosus</name>
    <dbReference type="NCBI Taxonomy" id="176169"/>
    <lineage>
        <taxon>Eukaryota</taxon>
        <taxon>Fungi</taxon>
        <taxon>Dikarya</taxon>
        <taxon>Ascomycota</taxon>
        <taxon>Pezizomycotina</taxon>
        <taxon>Eurotiomycetes</taxon>
        <taxon>Eurotiomycetidae</taxon>
        <taxon>Eurotiales</taxon>
        <taxon>Aspergillaceae</taxon>
        <taxon>Aspergillus</taxon>
        <taxon>Aspergillus subgen. Nidulantes</taxon>
    </lineage>
</organism>
<proteinExistence type="predicted"/>
<evidence type="ECO:0000256" key="6">
    <source>
        <dbReference type="ARBA" id="ARBA00022840"/>
    </source>
</evidence>
<keyword evidence="6 9" id="KW-0067">ATP-binding</keyword>
<evidence type="ECO:0000256" key="1">
    <source>
        <dbReference type="ARBA" id="ARBA00012513"/>
    </source>
</evidence>
<accession>A0ABR4H3E9</accession>
<dbReference type="SMART" id="SM00220">
    <property type="entry name" value="S_TKc"/>
    <property type="match status" value="1"/>
</dbReference>
<keyword evidence="2" id="KW-0723">Serine/threonine-protein kinase</keyword>
<evidence type="ECO:0000256" key="5">
    <source>
        <dbReference type="ARBA" id="ARBA00022777"/>
    </source>
</evidence>
<dbReference type="PROSITE" id="PS50011">
    <property type="entry name" value="PROTEIN_KINASE_DOM"/>
    <property type="match status" value="1"/>
</dbReference>
<dbReference type="InterPro" id="IPR000719">
    <property type="entry name" value="Prot_kinase_dom"/>
</dbReference>
<evidence type="ECO:0000256" key="4">
    <source>
        <dbReference type="ARBA" id="ARBA00022741"/>
    </source>
</evidence>
<feature type="binding site" evidence="9">
    <location>
        <position position="99"/>
    </location>
    <ligand>
        <name>ATP</name>
        <dbReference type="ChEBI" id="CHEBI:30616"/>
    </ligand>
</feature>
<gene>
    <name evidence="11" type="ORF">BJX63DRAFT_445376</name>
</gene>
<keyword evidence="4 9" id="KW-0547">Nucleotide-binding</keyword>
<evidence type="ECO:0000256" key="3">
    <source>
        <dbReference type="ARBA" id="ARBA00022679"/>
    </source>
</evidence>
<evidence type="ECO:0000256" key="9">
    <source>
        <dbReference type="PROSITE-ProRule" id="PRU10141"/>
    </source>
</evidence>
<keyword evidence="5" id="KW-0418">Kinase</keyword>
<keyword evidence="12" id="KW-1185">Reference proteome</keyword>
<dbReference type="EMBL" id="JBFXLT010000090">
    <property type="protein sequence ID" value="KAL2809397.1"/>
    <property type="molecule type" value="Genomic_DNA"/>
</dbReference>
<dbReference type="Pfam" id="PF00069">
    <property type="entry name" value="Pkinase"/>
    <property type="match status" value="1"/>
</dbReference>
<evidence type="ECO:0000256" key="8">
    <source>
        <dbReference type="ARBA" id="ARBA00048679"/>
    </source>
</evidence>
<sequence length="411" mass="46282">MLNGVASSLKFFSIKGTASAAKVADQPQTLPTVDIPLIQTDELIEEEKSSDYKPDYFYPVQLGEIFQGRYQVITKLGFGASSTTWLAHDLRDRQYVALKVCVRDSLAHRELPFHHHIAPRLENSPKEQVNIRKLLDSFQVAGPHGTHVVLVFEAAQMSLRDMQSAFLPGGFKEDFVRGAIFELLKILDFCHTYGETIHTDVHPGNMLLGAYDNTIFRTLEEEEFTSPVPRKQDSSGRTIYLSRLMCPREGPMLLSDFGEARIGQGPHSGDIMPLQYRAPETLLYVSWSFLVDIWSVGLTAWNLLEPKLLFTARDDNGNPSDAAHIAQLIAALGPPPAEFLAKNPERKADFWSDQGEWLGLAPIPYARTMEALETRLEDKSGFLRFIRRALTWLPENRATAKELLQDPWLDG</sequence>
<evidence type="ECO:0000259" key="10">
    <source>
        <dbReference type="PROSITE" id="PS50011"/>
    </source>
</evidence>
<reference evidence="11 12" key="1">
    <citation type="submission" date="2024-07" db="EMBL/GenBank/DDBJ databases">
        <title>Section-level genome sequencing and comparative genomics of Aspergillus sections Usti and Cavernicolus.</title>
        <authorList>
            <consortium name="Lawrence Berkeley National Laboratory"/>
            <person name="Nybo J.L."/>
            <person name="Vesth T.C."/>
            <person name="Theobald S."/>
            <person name="Frisvad J.C."/>
            <person name="Larsen T.O."/>
            <person name="Kjaerboelling I."/>
            <person name="Rothschild-Mancinelli K."/>
            <person name="Lyhne E.K."/>
            <person name="Kogle M.E."/>
            <person name="Barry K."/>
            <person name="Clum A."/>
            <person name="Na H."/>
            <person name="Ledsgaard L."/>
            <person name="Lin J."/>
            <person name="Lipzen A."/>
            <person name="Kuo A."/>
            <person name="Riley R."/>
            <person name="Mondo S."/>
            <person name="Labutti K."/>
            <person name="Haridas S."/>
            <person name="Pangalinan J."/>
            <person name="Salamov A.A."/>
            <person name="Simmons B.A."/>
            <person name="Magnuson J.K."/>
            <person name="Chen J."/>
            <person name="Drula E."/>
            <person name="Henrissat B."/>
            <person name="Wiebenga A."/>
            <person name="Lubbers R.J."/>
            <person name="Gomes A.C."/>
            <person name="Makela M.R."/>
            <person name="Stajich J."/>
            <person name="Grigoriev I.V."/>
            <person name="Mortensen U.H."/>
            <person name="De Vries R.P."/>
            <person name="Baker S.E."/>
            <person name="Andersen M.R."/>
        </authorList>
    </citation>
    <scope>NUCLEOTIDE SEQUENCE [LARGE SCALE GENOMIC DNA]</scope>
    <source>
        <strain evidence="11 12">CBS 588.65</strain>
    </source>
</reference>